<comment type="caution">
    <text evidence="1">The sequence shown here is derived from an EMBL/GenBank/DDBJ whole genome shotgun (WGS) entry which is preliminary data.</text>
</comment>
<protein>
    <submittedName>
        <fullName evidence="1">Uncharacterized protein</fullName>
    </submittedName>
</protein>
<accession>A0AAE1A4M3</accession>
<organism evidence="1 2">
    <name type="scientific">Elysia crispata</name>
    <name type="common">lettuce slug</name>
    <dbReference type="NCBI Taxonomy" id="231223"/>
    <lineage>
        <taxon>Eukaryota</taxon>
        <taxon>Metazoa</taxon>
        <taxon>Spiralia</taxon>
        <taxon>Lophotrochozoa</taxon>
        <taxon>Mollusca</taxon>
        <taxon>Gastropoda</taxon>
        <taxon>Heterobranchia</taxon>
        <taxon>Euthyneura</taxon>
        <taxon>Panpulmonata</taxon>
        <taxon>Sacoglossa</taxon>
        <taxon>Placobranchoidea</taxon>
        <taxon>Plakobranchidae</taxon>
        <taxon>Elysia</taxon>
    </lineage>
</organism>
<keyword evidence="2" id="KW-1185">Reference proteome</keyword>
<reference evidence="1" key="1">
    <citation type="journal article" date="2023" name="G3 (Bethesda)">
        <title>A reference genome for the long-term kleptoplast-retaining sea slug Elysia crispata morphotype clarki.</title>
        <authorList>
            <person name="Eastman K.E."/>
            <person name="Pendleton A.L."/>
            <person name="Shaikh M.A."/>
            <person name="Suttiyut T."/>
            <person name="Ogas R."/>
            <person name="Tomko P."/>
            <person name="Gavelis G."/>
            <person name="Widhalm J.R."/>
            <person name="Wisecaver J.H."/>
        </authorList>
    </citation>
    <scope>NUCLEOTIDE SEQUENCE</scope>
    <source>
        <strain evidence="1">ECLA1</strain>
    </source>
</reference>
<dbReference type="EMBL" id="JAWDGP010002657">
    <property type="protein sequence ID" value="KAK3781159.1"/>
    <property type="molecule type" value="Genomic_DNA"/>
</dbReference>
<sequence length="158" mass="17108">MLHVQEQLLPRSLKDDVSNKGKPCDMESDKSHGVRYAFCVIIQAIPCVGSSGLTAIIFGHNQGARHLLLAIVDTHHPGHRMTRELSKKSDTSVARSDMLPSVASPKLQNSGETGVEAGGLSEVQCFPVAVKSVCLSPARAQLTNWVMKQPQQQGLQQL</sequence>
<gene>
    <name evidence="1" type="ORF">RRG08_020100</name>
</gene>
<name>A0AAE1A4M3_9GAST</name>
<evidence type="ECO:0000313" key="2">
    <source>
        <dbReference type="Proteomes" id="UP001283361"/>
    </source>
</evidence>
<dbReference type="AlphaFoldDB" id="A0AAE1A4M3"/>
<dbReference type="Proteomes" id="UP001283361">
    <property type="component" value="Unassembled WGS sequence"/>
</dbReference>
<proteinExistence type="predicted"/>
<evidence type="ECO:0000313" key="1">
    <source>
        <dbReference type="EMBL" id="KAK3781159.1"/>
    </source>
</evidence>